<evidence type="ECO:0000259" key="1">
    <source>
        <dbReference type="Pfam" id="PF01510"/>
    </source>
</evidence>
<reference evidence="2 3" key="1">
    <citation type="submission" date="2019-06" db="EMBL/GenBank/DDBJ databases">
        <title>Saccharibacillus brassicae sp. nov., an endophytic bacterium isolated from Chinese cabbage seeds (Brassica pekinensis).</title>
        <authorList>
            <person name="Jiang L."/>
            <person name="Lee J."/>
            <person name="Kim S.W."/>
        </authorList>
    </citation>
    <scope>NUCLEOTIDE SEQUENCE [LARGE SCALE GENOMIC DNA]</scope>
    <source>
        <strain evidence="3">KCTC 43072 / ATSA2</strain>
    </source>
</reference>
<name>A0A4Y6UU62_SACBS</name>
<organism evidence="2 3">
    <name type="scientific">Saccharibacillus brassicae</name>
    <dbReference type="NCBI Taxonomy" id="2583377"/>
    <lineage>
        <taxon>Bacteria</taxon>
        <taxon>Bacillati</taxon>
        <taxon>Bacillota</taxon>
        <taxon>Bacilli</taxon>
        <taxon>Bacillales</taxon>
        <taxon>Paenibacillaceae</taxon>
        <taxon>Saccharibacillus</taxon>
    </lineage>
</organism>
<dbReference type="SUPFAM" id="SSF55846">
    <property type="entry name" value="N-acetylmuramoyl-L-alanine amidase-like"/>
    <property type="match status" value="1"/>
</dbReference>
<evidence type="ECO:0000313" key="2">
    <source>
        <dbReference type="EMBL" id="QDH19555.1"/>
    </source>
</evidence>
<gene>
    <name evidence="2" type="ORF">FFV09_00995</name>
</gene>
<sequence length="228" mass="25733">MMLGFTLLGGHTLIQKGNFIVLERDEFRDWLKKQSITRVIDSLQVHHTWEPSYDNFKGSNHFQMLEGMRTSHLKRGFDDIAQQLTTFPDGKIGYSIKRPFNKAPAGIKGDNANGLCIENIGNFNSGGDTLSAEQKKTIIHLYACLAEKLKLSVNAKHITYHCWWTADGTYIGDYDIKRSAKTCPGDKWWGDGHSLAAAKKNFLPQIQAELNRLKGILSLRPLILLLCQ</sequence>
<proteinExistence type="predicted"/>
<dbReference type="Proteomes" id="UP000316968">
    <property type="component" value="Chromosome"/>
</dbReference>
<protein>
    <submittedName>
        <fullName evidence="2">N-acetylmuramoyl-L-alanine amidase</fullName>
    </submittedName>
</protein>
<dbReference type="GO" id="GO:0008745">
    <property type="term" value="F:N-acetylmuramoyl-L-alanine amidase activity"/>
    <property type="evidence" value="ECO:0007669"/>
    <property type="project" value="InterPro"/>
</dbReference>
<dbReference type="GO" id="GO:0009253">
    <property type="term" value="P:peptidoglycan catabolic process"/>
    <property type="evidence" value="ECO:0007669"/>
    <property type="project" value="InterPro"/>
</dbReference>
<keyword evidence="3" id="KW-1185">Reference proteome</keyword>
<dbReference type="InterPro" id="IPR036505">
    <property type="entry name" value="Amidase/PGRP_sf"/>
</dbReference>
<accession>A0A4Y6UU62</accession>
<dbReference type="EMBL" id="CP041217">
    <property type="protein sequence ID" value="QDH19555.1"/>
    <property type="molecule type" value="Genomic_DNA"/>
</dbReference>
<dbReference type="InterPro" id="IPR002502">
    <property type="entry name" value="Amidase_domain"/>
</dbReference>
<dbReference type="Gene3D" id="3.40.80.10">
    <property type="entry name" value="Peptidoglycan recognition protein-like"/>
    <property type="match status" value="1"/>
</dbReference>
<evidence type="ECO:0000313" key="3">
    <source>
        <dbReference type="Proteomes" id="UP000316968"/>
    </source>
</evidence>
<dbReference type="OrthoDB" id="2812205at2"/>
<dbReference type="Pfam" id="PF01510">
    <property type="entry name" value="Amidase_2"/>
    <property type="match status" value="1"/>
</dbReference>
<dbReference type="AlphaFoldDB" id="A0A4Y6UU62"/>
<dbReference type="KEGG" id="saca:FFV09_00995"/>
<feature type="domain" description="N-acetylmuramoyl-L-alanine amidase" evidence="1">
    <location>
        <begin position="39"/>
        <end position="186"/>
    </location>
</feature>